<dbReference type="KEGG" id="app:CAP2UW1_0024"/>
<sequence precursor="true">MNASKPILAQYLVAAIFCATTGVASAVQNLNASSQTKVNNAMAKAWQKGGNPNDPALQKRVVNIGSKKAGTCDVNVGTVQPGQRAPKDIVVTTKEVINVCK</sequence>
<reference evidence="2" key="2">
    <citation type="submission" date="2009-09" db="EMBL/GenBank/DDBJ databases">
        <title>Complete sequence of chromosome of Candidatus Accumulibacter phosphatis clade IIA str. UW-1.</title>
        <authorList>
            <consortium name="US DOE Joint Genome Institute"/>
            <person name="Martin H.G."/>
            <person name="Ivanova N."/>
            <person name="Kunin V."/>
            <person name="Warnecke F."/>
            <person name="Barry K."/>
            <person name="He S."/>
            <person name="Salamov A."/>
            <person name="Szeto E."/>
            <person name="Dalin E."/>
            <person name="Pangilinan J.L."/>
            <person name="Lapidus A."/>
            <person name="Lowry S."/>
            <person name="Kyrpides N.C."/>
            <person name="McMahon K.D."/>
            <person name="Hugenholtz P."/>
        </authorList>
    </citation>
    <scope>NUCLEOTIDE SEQUENCE [LARGE SCALE GENOMIC DNA]</scope>
    <source>
        <strain evidence="2">UW-1</strain>
    </source>
</reference>
<dbReference type="HOGENOM" id="CLU_2285211_0_0_4"/>
<evidence type="ECO:0000256" key="1">
    <source>
        <dbReference type="SAM" id="SignalP"/>
    </source>
</evidence>
<name>C7RID8_ACCRE</name>
<dbReference type="EMBL" id="CP001715">
    <property type="protein sequence ID" value="ACV33398.1"/>
    <property type="molecule type" value="Genomic_DNA"/>
</dbReference>
<accession>C7RID8</accession>
<dbReference type="AlphaFoldDB" id="C7RID8"/>
<feature type="chain" id="PRO_5002983797" evidence="1">
    <location>
        <begin position="27"/>
        <end position="101"/>
    </location>
</feature>
<dbReference type="STRING" id="522306.CAP2UW1_0024"/>
<organism evidence="2">
    <name type="scientific">Accumulibacter regalis</name>
    <dbReference type="NCBI Taxonomy" id="522306"/>
    <lineage>
        <taxon>Bacteria</taxon>
        <taxon>Pseudomonadati</taxon>
        <taxon>Pseudomonadota</taxon>
        <taxon>Betaproteobacteria</taxon>
        <taxon>Candidatus Accumulibacter</taxon>
    </lineage>
</organism>
<keyword evidence="1" id="KW-0732">Signal</keyword>
<reference evidence="2" key="1">
    <citation type="submission" date="2009-08" db="EMBL/GenBank/DDBJ databases">
        <authorList>
            <consortium name="US DOE Joint Genome Institute"/>
            <person name="Lucas S."/>
            <person name="Copeland A."/>
            <person name="Lapidus A."/>
            <person name="Glavina del Rio T."/>
            <person name="Dalin E."/>
            <person name="Tice H."/>
            <person name="Bruce D."/>
            <person name="Barry K."/>
            <person name="Pitluck S."/>
            <person name="Lowry S."/>
            <person name="Larimer F."/>
            <person name="Land M."/>
            <person name="Hauser L."/>
            <person name="Kyrpides N."/>
            <person name="Ivanova N."/>
            <person name="McMahon K.D."/>
            <person name="Hugenholtz P."/>
        </authorList>
    </citation>
    <scope>NUCLEOTIDE SEQUENCE</scope>
    <source>
        <strain evidence="2">UW-1</strain>
    </source>
</reference>
<dbReference type="OrthoDB" id="9181207at2"/>
<feature type="signal peptide" evidence="1">
    <location>
        <begin position="1"/>
        <end position="26"/>
    </location>
</feature>
<protein>
    <submittedName>
        <fullName evidence="2">Uncharacterized protein</fullName>
    </submittedName>
</protein>
<proteinExistence type="predicted"/>
<gene>
    <name evidence="2" type="ordered locus">CAP2UW1_0024</name>
</gene>
<evidence type="ECO:0000313" key="2">
    <source>
        <dbReference type="EMBL" id="ACV33398.1"/>
    </source>
</evidence>